<feature type="region of interest" description="Disordered" evidence="1">
    <location>
        <begin position="44"/>
        <end position="86"/>
    </location>
</feature>
<proteinExistence type="predicted"/>
<evidence type="ECO:0000313" key="3">
    <source>
        <dbReference type="Proteomes" id="UP000016932"/>
    </source>
</evidence>
<feature type="compositionally biased region" description="Polar residues" evidence="1">
    <location>
        <begin position="69"/>
        <end position="83"/>
    </location>
</feature>
<dbReference type="Proteomes" id="UP000016932">
    <property type="component" value="Unassembled WGS sequence"/>
</dbReference>
<name>N1QAM0_PSEFD</name>
<dbReference type="KEGG" id="pfj:MYCFIDRAFT_169741"/>
<evidence type="ECO:0000313" key="2">
    <source>
        <dbReference type="EMBL" id="EME88027.1"/>
    </source>
</evidence>
<dbReference type="GeneID" id="19332405"/>
<feature type="compositionally biased region" description="Low complexity" evidence="1">
    <location>
        <begin position="57"/>
        <end position="68"/>
    </location>
</feature>
<protein>
    <submittedName>
        <fullName evidence="2">Uncharacterized protein</fullName>
    </submittedName>
</protein>
<organism evidence="2 3">
    <name type="scientific">Pseudocercospora fijiensis (strain CIRAD86)</name>
    <name type="common">Black leaf streak disease fungus</name>
    <name type="synonym">Mycosphaerella fijiensis</name>
    <dbReference type="NCBI Taxonomy" id="383855"/>
    <lineage>
        <taxon>Eukaryota</taxon>
        <taxon>Fungi</taxon>
        <taxon>Dikarya</taxon>
        <taxon>Ascomycota</taxon>
        <taxon>Pezizomycotina</taxon>
        <taxon>Dothideomycetes</taxon>
        <taxon>Dothideomycetidae</taxon>
        <taxon>Mycosphaerellales</taxon>
        <taxon>Mycosphaerellaceae</taxon>
        <taxon>Pseudocercospora</taxon>
    </lineage>
</organism>
<dbReference type="VEuPathDB" id="FungiDB:MYCFIDRAFT_169741"/>
<keyword evidence="3" id="KW-1185">Reference proteome</keyword>
<reference evidence="2 3" key="1">
    <citation type="journal article" date="2012" name="PLoS Pathog.">
        <title>Diverse lifestyles and strategies of plant pathogenesis encoded in the genomes of eighteen Dothideomycetes fungi.</title>
        <authorList>
            <person name="Ohm R.A."/>
            <person name="Feau N."/>
            <person name="Henrissat B."/>
            <person name="Schoch C.L."/>
            <person name="Horwitz B.A."/>
            <person name="Barry K.W."/>
            <person name="Condon B.J."/>
            <person name="Copeland A.C."/>
            <person name="Dhillon B."/>
            <person name="Glaser F."/>
            <person name="Hesse C.N."/>
            <person name="Kosti I."/>
            <person name="LaButti K."/>
            <person name="Lindquist E.A."/>
            <person name="Lucas S."/>
            <person name="Salamov A.A."/>
            <person name="Bradshaw R.E."/>
            <person name="Ciuffetti L."/>
            <person name="Hamelin R.C."/>
            <person name="Kema G.H.J."/>
            <person name="Lawrence C."/>
            <person name="Scott J.A."/>
            <person name="Spatafora J.W."/>
            <person name="Turgeon B.G."/>
            <person name="de Wit P.J.G.M."/>
            <person name="Zhong S."/>
            <person name="Goodwin S.B."/>
            <person name="Grigoriev I.V."/>
        </authorList>
    </citation>
    <scope>NUCLEOTIDE SEQUENCE [LARGE SCALE GENOMIC DNA]</scope>
    <source>
        <strain evidence="2 3">CIRAD86</strain>
    </source>
</reference>
<evidence type="ECO:0000256" key="1">
    <source>
        <dbReference type="SAM" id="MobiDB-lite"/>
    </source>
</evidence>
<dbReference type="EMBL" id="KB446555">
    <property type="protein sequence ID" value="EME88027.1"/>
    <property type="molecule type" value="Genomic_DNA"/>
</dbReference>
<gene>
    <name evidence="2" type="ORF">MYCFIDRAFT_169741</name>
</gene>
<dbReference type="AlphaFoldDB" id="N1QAM0"/>
<sequence length="105" mass="11744">MVARQRLCSTRSTMTRKQILRDAAVADQRVSNGREVDNGVAARLSKLRSGSSRQRHPSSTPTWTSTISHQTLAKSARATGSDSKTSDRVRFKIPILRLCTQRDIY</sequence>
<accession>N1QAM0</accession>
<dbReference type="RefSeq" id="XP_007921245.1">
    <property type="nucleotide sequence ID" value="XM_007923054.1"/>
</dbReference>
<dbReference type="HOGENOM" id="CLU_2237765_0_0_1"/>